<evidence type="ECO:0000259" key="3">
    <source>
        <dbReference type="SMART" id="SM00829"/>
    </source>
</evidence>
<feature type="region of interest" description="Disordered" evidence="2">
    <location>
        <begin position="146"/>
        <end position="191"/>
    </location>
</feature>
<dbReference type="Proteomes" id="UP000299084">
    <property type="component" value="Unassembled WGS sequence"/>
</dbReference>
<dbReference type="InterPro" id="IPR020843">
    <property type="entry name" value="ER"/>
</dbReference>
<gene>
    <name evidence="4" type="ORF">Cadr_000024320</name>
</gene>
<dbReference type="InterPro" id="IPR013149">
    <property type="entry name" value="ADH-like_C"/>
</dbReference>
<comment type="caution">
    <text evidence="4">The sequence shown here is derived from an EMBL/GenBank/DDBJ whole genome shotgun (WGS) entry which is preliminary data.</text>
</comment>
<accession>A0A5N4CPN4</accession>
<dbReference type="SUPFAM" id="SSF51735">
    <property type="entry name" value="NAD(P)-binding Rossmann-fold domains"/>
    <property type="match status" value="1"/>
</dbReference>
<dbReference type="SUPFAM" id="SSF50129">
    <property type="entry name" value="GroES-like"/>
    <property type="match status" value="1"/>
</dbReference>
<evidence type="ECO:0000256" key="1">
    <source>
        <dbReference type="ARBA" id="ARBA00010371"/>
    </source>
</evidence>
<name>A0A5N4CPN4_CAMDR</name>
<reference evidence="4 5" key="1">
    <citation type="journal article" date="2019" name="Mol. Ecol. Resour.">
        <title>Improving Illumina assemblies with Hi-C and long reads: an example with the North African dromedary.</title>
        <authorList>
            <person name="Elbers J.P."/>
            <person name="Rogers M.F."/>
            <person name="Perelman P.L."/>
            <person name="Proskuryakova A.A."/>
            <person name="Serdyukova N.A."/>
            <person name="Johnson W.E."/>
            <person name="Horin P."/>
            <person name="Corander J."/>
            <person name="Murphy D."/>
            <person name="Burger P.A."/>
        </authorList>
    </citation>
    <scope>NUCLEOTIDE SEQUENCE [LARGE SCALE GENOMIC DNA]</scope>
    <source>
        <strain evidence="4">Drom800</strain>
        <tissue evidence="4">Blood</tissue>
    </source>
</reference>
<dbReference type="Pfam" id="PF08240">
    <property type="entry name" value="ADH_N"/>
    <property type="match status" value="1"/>
</dbReference>
<dbReference type="InterPro" id="IPR051397">
    <property type="entry name" value="Zn-ADH-like_protein"/>
</dbReference>
<dbReference type="Pfam" id="PF00107">
    <property type="entry name" value="ADH_zinc_N"/>
    <property type="match status" value="1"/>
</dbReference>
<proteinExistence type="inferred from homology"/>
<dbReference type="PANTHER" id="PTHR43677:SF4">
    <property type="entry name" value="QUINONE OXIDOREDUCTASE-LIKE PROTEIN 2"/>
    <property type="match status" value="1"/>
</dbReference>
<dbReference type="InterPro" id="IPR036291">
    <property type="entry name" value="NAD(P)-bd_dom_sf"/>
</dbReference>
<dbReference type="Gene3D" id="3.40.50.720">
    <property type="entry name" value="NAD(P)-binding Rossmann-like Domain"/>
    <property type="match status" value="1"/>
</dbReference>
<sequence length="300" mass="32434">MRTSDKVKQAVRLRVADHWSELMSISVALTLRIFWSVMVNIRKGPNFPSHLGLLISLVLGFTDNLVFKQFVVGMEFAGTVLETGTDVSAVKEGDQVIGMSGFNGMAEECVVDHKALWQIPEGVPLREAAALPVSYSTAILALEHRARTQPGLSEERPKEDSDPRLESGDRGDILLSERDGEGTDQAHWGTGHLLGLGTQEETVSSALDVVIAAAGSDEKCQLAMQRGAHSSVNYSQGSLKEAVRKLVGSGGVDVVIDTVGGDLFLEALRRGLSSAIQYCQQGRIQPHIGAVFKLEEVRRS</sequence>
<dbReference type="AlphaFoldDB" id="A0A5N4CPN4"/>
<feature type="domain" description="Enoyl reductase (ER)" evidence="3">
    <location>
        <begin position="52"/>
        <end position="298"/>
    </location>
</feature>
<dbReference type="PANTHER" id="PTHR43677">
    <property type="entry name" value="SHORT-CHAIN DEHYDROGENASE/REDUCTASE"/>
    <property type="match status" value="1"/>
</dbReference>
<evidence type="ECO:0000313" key="5">
    <source>
        <dbReference type="Proteomes" id="UP000299084"/>
    </source>
</evidence>
<feature type="compositionally biased region" description="Basic and acidic residues" evidence="2">
    <location>
        <begin position="153"/>
        <end position="181"/>
    </location>
</feature>
<dbReference type="Gene3D" id="3.90.180.10">
    <property type="entry name" value="Medium-chain alcohol dehydrogenases, catalytic domain"/>
    <property type="match status" value="1"/>
</dbReference>
<comment type="similarity">
    <text evidence="1">Belongs to the zinc-containing alcohol dehydrogenase family. Quinone oxidoreductase subfamily.</text>
</comment>
<evidence type="ECO:0000313" key="4">
    <source>
        <dbReference type="EMBL" id="KAB1260344.1"/>
    </source>
</evidence>
<dbReference type="EMBL" id="JWIN03000021">
    <property type="protein sequence ID" value="KAB1260344.1"/>
    <property type="molecule type" value="Genomic_DNA"/>
</dbReference>
<organism evidence="4 5">
    <name type="scientific">Camelus dromedarius</name>
    <name type="common">Dromedary</name>
    <name type="synonym">Arabian camel</name>
    <dbReference type="NCBI Taxonomy" id="9838"/>
    <lineage>
        <taxon>Eukaryota</taxon>
        <taxon>Metazoa</taxon>
        <taxon>Chordata</taxon>
        <taxon>Craniata</taxon>
        <taxon>Vertebrata</taxon>
        <taxon>Euteleostomi</taxon>
        <taxon>Mammalia</taxon>
        <taxon>Eutheria</taxon>
        <taxon>Laurasiatheria</taxon>
        <taxon>Artiodactyla</taxon>
        <taxon>Tylopoda</taxon>
        <taxon>Camelidae</taxon>
        <taxon>Camelus</taxon>
    </lineage>
</organism>
<protein>
    <submittedName>
        <fullName evidence="4">Quinone oxidoreductase-like protein 2</fullName>
    </submittedName>
</protein>
<dbReference type="GO" id="GO:0016491">
    <property type="term" value="F:oxidoreductase activity"/>
    <property type="evidence" value="ECO:0007669"/>
    <property type="project" value="InterPro"/>
</dbReference>
<dbReference type="SMART" id="SM00829">
    <property type="entry name" value="PKS_ER"/>
    <property type="match status" value="1"/>
</dbReference>
<evidence type="ECO:0000256" key="2">
    <source>
        <dbReference type="SAM" id="MobiDB-lite"/>
    </source>
</evidence>
<dbReference type="GO" id="GO:0005739">
    <property type="term" value="C:mitochondrion"/>
    <property type="evidence" value="ECO:0007669"/>
    <property type="project" value="TreeGrafter"/>
</dbReference>
<dbReference type="InterPro" id="IPR011032">
    <property type="entry name" value="GroES-like_sf"/>
</dbReference>
<dbReference type="InterPro" id="IPR013154">
    <property type="entry name" value="ADH-like_N"/>
</dbReference>
<keyword evidence="5" id="KW-1185">Reference proteome</keyword>